<dbReference type="EMBL" id="BPEY01000016">
    <property type="protein sequence ID" value="GIU43591.1"/>
    <property type="molecule type" value="Genomic_DNA"/>
</dbReference>
<evidence type="ECO:0000256" key="1">
    <source>
        <dbReference type="ARBA" id="ARBA00009275"/>
    </source>
</evidence>
<keyword evidence="4" id="KW-1185">Reference proteome</keyword>
<dbReference type="PANTHER" id="PTHR46124:SF3">
    <property type="entry name" value="HYDROLASE"/>
    <property type="match status" value="1"/>
</dbReference>
<dbReference type="PIRSF" id="PIRSF005902">
    <property type="entry name" value="DNase_TatD"/>
    <property type="match status" value="1"/>
</dbReference>
<evidence type="ECO:0000313" key="3">
    <source>
        <dbReference type="EMBL" id="GIU43591.1"/>
    </source>
</evidence>
<keyword evidence="2 3" id="KW-0378">Hydrolase</keyword>
<comment type="similarity">
    <text evidence="1">Belongs to the metallo-dependent hydrolases superfamily. TatD-type hydrolase family.</text>
</comment>
<evidence type="ECO:0000313" key="4">
    <source>
        <dbReference type="Proteomes" id="UP000887104"/>
    </source>
</evidence>
<dbReference type="CDD" id="cd01310">
    <property type="entry name" value="TatD_DNAse"/>
    <property type="match status" value="1"/>
</dbReference>
<dbReference type="Gene3D" id="3.20.20.140">
    <property type="entry name" value="Metal-dependent hydrolases"/>
    <property type="match status" value="1"/>
</dbReference>
<comment type="caution">
    <text evidence="3">The sequence shown here is derived from an EMBL/GenBank/DDBJ whole genome shotgun (WGS) entry which is preliminary data.</text>
</comment>
<reference evidence="3" key="1">
    <citation type="submission" date="2021-05" db="EMBL/GenBank/DDBJ databases">
        <title>Molecular characterization for Shewanella algae harboring chromosomal blaOXA-55-like strains isolated from clinical and environment sample.</title>
        <authorList>
            <person name="Ohama Y."/>
            <person name="Aoki K."/>
            <person name="Harada S."/>
            <person name="Moriya K."/>
            <person name="Ishii Y."/>
            <person name="Tateda K."/>
        </authorList>
    </citation>
    <scope>NUCLEOTIDE SEQUENCE</scope>
    <source>
        <strain evidence="3">JCM 11563</strain>
    </source>
</reference>
<protein>
    <submittedName>
        <fullName evidence="3">Hydrolase TatD family protein</fullName>
    </submittedName>
</protein>
<dbReference type="InterPro" id="IPR032466">
    <property type="entry name" value="Metal_Hydrolase"/>
</dbReference>
<name>A0ABQ4P805_9GAMM</name>
<proteinExistence type="inferred from homology"/>
<dbReference type="InterPro" id="IPR018228">
    <property type="entry name" value="DNase_TatD-rel_CS"/>
</dbReference>
<sequence>MNKLQTMIDSHAHLDFADFDTDRGQLLQQMHRSGISNVIIPSVSEAQWDNQISIALQHNCFYALGIHPWHCEEASKTTLATLRQMLQKYAGKQGLVAVGECGLDKLHKSNFATQMILFEGQIALAKEFDLPLIIHAVRAHEDVLRCLNNQDVRRKGVIHGFYGGPQLAAQYVKLGYKLGVGGLLLNDNAPKLQQTVAELPLESFILETDSPAMTPKNSLNSRNTPLILPEVLQKMADLQKKSTVLVSEQMFYNVAQLFDL</sequence>
<dbReference type="Proteomes" id="UP000887104">
    <property type="component" value="Unassembled WGS sequence"/>
</dbReference>
<dbReference type="SUPFAM" id="SSF51556">
    <property type="entry name" value="Metallo-dependent hydrolases"/>
    <property type="match status" value="1"/>
</dbReference>
<organism evidence="3 4">
    <name type="scientific">Shewanella sairae</name>
    <dbReference type="NCBI Taxonomy" id="190310"/>
    <lineage>
        <taxon>Bacteria</taxon>
        <taxon>Pseudomonadati</taxon>
        <taxon>Pseudomonadota</taxon>
        <taxon>Gammaproteobacteria</taxon>
        <taxon>Alteromonadales</taxon>
        <taxon>Shewanellaceae</taxon>
        <taxon>Shewanella</taxon>
    </lineage>
</organism>
<dbReference type="GO" id="GO:0016787">
    <property type="term" value="F:hydrolase activity"/>
    <property type="evidence" value="ECO:0007669"/>
    <property type="project" value="UniProtKB-KW"/>
</dbReference>
<dbReference type="PROSITE" id="PS01137">
    <property type="entry name" value="TATD_1"/>
    <property type="match status" value="1"/>
</dbReference>
<dbReference type="PANTHER" id="PTHR46124">
    <property type="entry name" value="D-AMINOACYL-TRNA DEACYLASE"/>
    <property type="match status" value="1"/>
</dbReference>
<evidence type="ECO:0000256" key="2">
    <source>
        <dbReference type="ARBA" id="ARBA00022801"/>
    </source>
</evidence>
<gene>
    <name evidence="3" type="ORF">TUM4438_12830</name>
</gene>
<dbReference type="Pfam" id="PF01026">
    <property type="entry name" value="TatD_DNase"/>
    <property type="match status" value="1"/>
</dbReference>
<accession>A0ABQ4P805</accession>
<dbReference type="InterPro" id="IPR001130">
    <property type="entry name" value="TatD-like"/>
</dbReference>